<dbReference type="EMBL" id="CP012030">
    <property type="protein sequence ID" value="ALO28259.1"/>
    <property type="molecule type" value="Genomic_DNA"/>
</dbReference>
<evidence type="ECO:0000313" key="2">
    <source>
        <dbReference type="Proteomes" id="UP000058857"/>
    </source>
</evidence>
<gene>
    <name evidence="1" type="ORF">LBBP_04123</name>
</gene>
<dbReference type="AlphaFoldDB" id="A0A0S2IY87"/>
<protein>
    <submittedName>
        <fullName evidence="1">Uncharacterized protein</fullName>
    </submittedName>
</protein>
<organism evidence="1">
    <name type="scientific">Leptospira borgpetersenii serovar Ballum</name>
    <dbReference type="NCBI Taxonomy" id="280505"/>
    <lineage>
        <taxon>Bacteria</taxon>
        <taxon>Pseudomonadati</taxon>
        <taxon>Spirochaetota</taxon>
        <taxon>Spirochaetia</taxon>
        <taxon>Leptospirales</taxon>
        <taxon>Leptospiraceae</taxon>
        <taxon>Leptospira</taxon>
    </lineage>
</organism>
<dbReference type="PATRIC" id="fig|280505.15.peg.4014"/>
<dbReference type="RefSeq" id="WP_002739510.1">
    <property type="nucleotide sequence ID" value="NZ_CP012030.1"/>
</dbReference>
<evidence type="ECO:0000313" key="1">
    <source>
        <dbReference type="EMBL" id="ALO28259.1"/>
    </source>
</evidence>
<dbReference type="Proteomes" id="UP000058857">
    <property type="component" value="Chromosome 2"/>
</dbReference>
<name>A0A0S2IY87_LEPBO</name>
<accession>A0A0S2IY87</accession>
<sequence>MLNSSRLASIGARGTQRLASIGARQGSGQTIRKNSRLVPYFDKRQRMILILKVHKIINRLKKMDKITRIEYILEKIL</sequence>
<proteinExistence type="predicted"/>
<reference evidence="1 2" key="1">
    <citation type="journal article" date="2015" name="PLoS Negl. Trop. Dis.">
        <title>Distribution of Plasmids in Distinct Leptospira Pathogenic Species.</title>
        <authorList>
            <person name="Wang Y."/>
            <person name="Zhuang X."/>
            <person name="Zhong Y."/>
            <person name="Zhang C."/>
            <person name="Zhang Y."/>
            <person name="Zeng L."/>
            <person name="Zhu Y."/>
            <person name="He P."/>
            <person name="Dong K."/>
            <person name="Pal U."/>
            <person name="Guo X."/>
            <person name="Qin J."/>
        </authorList>
    </citation>
    <scope>NUCLEOTIDE SEQUENCE [LARGE SCALE GENOMIC DNA]</scope>
    <source>
        <strain evidence="1 2">56604</strain>
    </source>
</reference>